<name>A0A977PKH7_9CREN</name>
<protein>
    <recommendedName>
        <fullName evidence="3">HEPN domain-containing protein</fullName>
    </recommendedName>
</protein>
<organism evidence="1 2">
    <name type="scientific">Ignicoccus pacificus DSM 13166</name>
    <dbReference type="NCBI Taxonomy" id="940294"/>
    <lineage>
        <taxon>Archaea</taxon>
        <taxon>Thermoproteota</taxon>
        <taxon>Thermoprotei</taxon>
        <taxon>Desulfurococcales</taxon>
        <taxon>Desulfurococcaceae</taxon>
        <taxon>Ignicoccus</taxon>
    </lineage>
</organism>
<evidence type="ECO:0000313" key="1">
    <source>
        <dbReference type="EMBL" id="UXD22876.1"/>
    </source>
</evidence>
<gene>
    <name evidence="1" type="ORF">IPA_09150</name>
</gene>
<proteinExistence type="predicted"/>
<sequence length="93" mass="10634">MNNPWMKAAEEYVWGADILMTMGRYAQALLLAAHSYDLCTKARRGDFSKEPLKYAPEEWIQLLFPEGDQTPEDLVTEDKALEALERAKRCLGL</sequence>
<dbReference type="KEGG" id="ipc:IPA_09150"/>
<evidence type="ECO:0008006" key="3">
    <source>
        <dbReference type="Google" id="ProtNLM"/>
    </source>
</evidence>
<dbReference type="EMBL" id="CP006868">
    <property type="protein sequence ID" value="UXD22876.1"/>
    <property type="molecule type" value="Genomic_DNA"/>
</dbReference>
<keyword evidence="2" id="KW-1185">Reference proteome</keyword>
<dbReference type="AlphaFoldDB" id="A0A977PKH7"/>
<evidence type="ECO:0000313" key="2">
    <source>
        <dbReference type="Proteomes" id="UP001063698"/>
    </source>
</evidence>
<accession>A0A977PKH7</accession>
<dbReference type="Proteomes" id="UP001063698">
    <property type="component" value="Chromosome"/>
</dbReference>
<reference evidence="1" key="1">
    <citation type="submission" date="2013-11" db="EMBL/GenBank/DDBJ databases">
        <title>Comparative genomics of Ignicoccus.</title>
        <authorList>
            <person name="Podar M."/>
        </authorList>
    </citation>
    <scope>NUCLEOTIDE SEQUENCE</scope>
    <source>
        <strain evidence="1">DSM 13166</strain>
    </source>
</reference>